<reference evidence="3 4" key="1">
    <citation type="submission" date="2019-09" db="EMBL/GenBank/DDBJ databases">
        <title>Gimesia benthica sp. nov., a novel bacterium isolated from deep-sea water of the Northwest Indian Ocean.</title>
        <authorList>
            <person name="Dai X."/>
        </authorList>
    </citation>
    <scope>NUCLEOTIDE SEQUENCE [LARGE SCALE GENOMIC DNA]</scope>
    <source>
        <strain evidence="3 4">E7</strain>
    </source>
</reference>
<dbReference type="SUPFAM" id="SSF49879">
    <property type="entry name" value="SMAD/FHA domain"/>
    <property type="match status" value="1"/>
</dbReference>
<dbReference type="InterPro" id="IPR008984">
    <property type="entry name" value="SMAD_FHA_dom_sf"/>
</dbReference>
<gene>
    <name evidence="3" type="ORF">F1728_16755</name>
</gene>
<evidence type="ECO:0000256" key="1">
    <source>
        <dbReference type="SAM" id="MobiDB-lite"/>
    </source>
</evidence>
<sequence length="287" mass="31612">MIKFLSQHEVEKSVVLESSPQHSLEIVKGKTRFPVRPLQGDRLTIGAGTCCGLQLSGQSMPILHSVLQIAEGEFTIEALAPQPRLLLNGIPHQTSVLADGDVITIGPIEFVFRQGQHSQPAMSISRAGLSGSPAETSAPITPDKRDHSMTNETILKDLSASELVDLIEQDVQMIEQYESRREQGAAALLSQVHQLKDESEHDQLSVEEQSELMADLETMMEELTRFSAELQLRADQLTSRERQYEVAAASLLETQEKLASQLDTTLDHVGSLRDDRKEDGGSHRAIA</sequence>
<dbReference type="KEGG" id="gim:F1728_16755"/>
<name>A0A6I6AG42_9PLAN</name>
<dbReference type="CDD" id="cd00060">
    <property type="entry name" value="FHA"/>
    <property type="match status" value="1"/>
</dbReference>
<dbReference type="InterPro" id="IPR032030">
    <property type="entry name" value="YscD_cytoplasmic_dom"/>
</dbReference>
<feature type="domain" description="YscD cytoplasmic" evidence="2">
    <location>
        <begin position="25"/>
        <end position="114"/>
    </location>
</feature>
<dbReference type="EMBL" id="CP043930">
    <property type="protein sequence ID" value="QGQ24235.1"/>
    <property type="molecule type" value="Genomic_DNA"/>
</dbReference>
<dbReference type="Pfam" id="PF16697">
    <property type="entry name" value="Yop-YscD_cpl"/>
    <property type="match status" value="1"/>
</dbReference>
<evidence type="ECO:0000313" key="4">
    <source>
        <dbReference type="Proteomes" id="UP000427281"/>
    </source>
</evidence>
<protein>
    <recommendedName>
        <fullName evidence="2">YscD cytoplasmic domain-containing protein</fullName>
    </recommendedName>
</protein>
<dbReference type="Proteomes" id="UP000427281">
    <property type="component" value="Chromosome"/>
</dbReference>
<dbReference type="Gene3D" id="2.60.200.20">
    <property type="match status" value="1"/>
</dbReference>
<proteinExistence type="predicted"/>
<accession>A0A6I6AG42</accession>
<organism evidence="3 4">
    <name type="scientific">Gimesia benthica</name>
    <dbReference type="NCBI Taxonomy" id="2608982"/>
    <lineage>
        <taxon>Bacteria</taxon>
        <taxon>Pseudomonadati</taxon>
        <taxon>Planctomycetota</taxon>
        <taxon>Planctomycetia</taxon>
        <taxon>Planctomycetales</taxon>
        <taxon>Planctomycetaceae</taxon>
        <taxon>Gimesia</taxon>
    </lineage>
</organism>
<keyword evidence="4" id="KW-1185">Reference proteome</keyword>
<feature type="compositionally biased region" description="Basic and acidic residues" evidence="1">
    <location>
        <begin position="270"/>
        <end position="287"/>
    </location>
</feature>
<feature type="region of interest" description="Disordered" evidence="1">
    <location>
        <begin position="121"/>
        <end position="147"/>
    </location>
</feature>
<evidence type="ECO:0000313" key="3">
    <source>
        <dbReference type="EMBL" id="QGQ24235.1"/>
    </source>
</evidence>
<dbReference type="AlphaFoldDB" id="A0A6I6AG42"/>
<evidence type="ECO:0000259" key="2">
    <source>
        <dbReference type="Pfam" id="PF16697"/>
    </source>
</evidence>
<feature type="region of interest" description="Disordered" evidence="1">
    <location>
        <begin position="264"/>
        <end position="287"/>
    </location>
</feature>